<sequence>MKAAVVPESVTETKLAEVKEIPKPTIGDDQILIKAEAAAVNPTDWKHIVFQMSKPGDVIGSDVSGTVEEVGSKVTNFKKGDTVSSFIIGNISPDSGAFGEYVIAYPQATIKYDHSLSHSSATNSSTIKSYEGAASVTLGLSTIGISFSHYLNIGKHKKEGDSILIWGGATATGILAIQVAKLVYNLNVITTASPKNHAFLKELGADHTLDYNDPNVIENLKALGPIKFGLDTIANTTTFQGLYDATAGTPEVYLDSLLGLDGKSIKTDPSRENSVHWGYTLAYLCVIKEKSFGPTKFVQTPELVDDYLKWWNEVLPTFIGKIKHANLKILGDGLASANEALQLSRDSKVSAQKIVFTV</sequence>
<dbReference type="eggNOG" id="KOG1198">
    <property type="taxonomic scope" value="Eukaryota"/>
</dbReference>
<keyword evidence="4" id="KW-1185">Reference proteome</keyword>
<dbReference type="Pfam" id="PF00107">
    <property type="entry name" value="ADH_zinc_N"/>
    <property type="match status" value="1"/>
</dbReference>
<dbReference type="InterPro" id="IPR011032">
    <property type="entry name" value="GroES-like_sf"/>
</dbReference>
<proteinExistence type="predicted"/>
<evidence type="ECO:0000259" key="1">
    <source>
        <dbReference type="SMART" id="SM00829"/>
    </source>
</evidence>
<dbReference type="CDD" id="cd08249">
    <property type="entry name" value="enoyl_reductase_like"/>
    <property type="match status" value="1"/>
</dbReference>
<dbReference type="KEGG" id="cal:CAALFM_CR03280WA"/>
<dbReference type="CGD" id="CAL0000187722">
    <property type="gene designation" value="IFR2"/>
</dbReference>
<dbReference type="PANTHER" id="PTHR45348">
    <property type="entry name" value="HYPOTHETICAL OXIDOREDUCTASE (EUROFUNG)"/>
    <property type="match status" value="1"/>
</dbReference>
<reference evidence="3 4" key="1">
    <citation type="journal article" date="2004" name="Proc. Natl. Acad. Sci. U.S.A.">
        <title>The diploid genome sequence of Candida albicans.</title>
        <authorList>
            <person name="Jones T."/>
            <person name="Federspiel N.A."/>
            <person name="Chibana H."/>
            <person name="Dungan J."/>
            <person name="Kalman S."/>
            <person name="Magee B.B."/>
            <person name="Newport G."/>
            <person name="Thorstenson Y.R."/>
            <person name="Agabian N."/>
            <person name="Magee P.T."/>
            <person name="Davis R.W."/>
            <person name="Scherer S."/>
        </authorList>
    </citation>
    <scope>NUCLEOTIDE SEQUENCE [LARGE SCALE GENOMIC DNA]</scope>
    <source>
        <strain evidence="4">SC5314 / ATCC MYA-2876</strain>
    </source>
</reference>
<dbReference type="RefSeq" id="XP_713229.2">
    <property type="nucleotide sequence ID" value="XM_708136.2"/>
</dbReference>
<reference evidence="3 4" key="2">
    <citation type="journal article" date="2007" name="Genome Biol.">
        <title>Assembly of the Candida albicans genome into sixteen supercontigs aligned on the eight chromosomes.</title>
        <authorList>
            <person name="van het Hoog M."/>
            <person name="Rast T.J."/>
            <person name="Martchenko M."/>
            <person name="Grindle S."/>
            <person name="Dignard D."/>
            <person name="Hogues H."/>
            <person name="Cuomo C."/>
            <person name="Berriman M."/>
            <person name="Scherer S."/>
            <person name="Magee B.B."/>
            <person name="Whiteway M."/>
            <person name="Chibana H."/>
            <person name="Nantel A."/>
            <person name="Magee P.T."/>
        </authorList>
    </citation>
    <scope>GENOME REANNOTATION</scope>
    <source>
        <strain evidence="4">SC5314 / ATCC MYA-2876</strain>
    </source>
</reference>
<name>A0A1D8PSE7_CANAL</name>
<dbReference type="FunCoup" id="A0A1D8PSE7">
    <property type="interactions" value="242"/>
</dbReference>
<dbReference type="Proteomes" id="UP000000559">
    <property type="component" value="Chromosome R"/>
</dbReference>
<dbReference type="GeneID" id="3645100"/>
<dbReference type="GO" id="GO:0062040">
    <property type="term" value="C:fungal biofilm matrix"/>
    <property type="evidence" value="ECO:0000314"/>
    <property type="project" value="CGD"/>
</dbReference>
<dbReference type="InterPro" id="IPR013154">
    <property type="entry name" value="ADH-like_N"/>
</dbReference>
<dbReference type="InParanoid" id="A0A1D8PSE7"/>
<organism evidence="3 4">
    <name type="scientific">Candida albicans (strain SC5314 / ATCC MYA-2876)</name>
    <name type="common">Yeast</name>
    <dbReference type="NCBI Taxonomy" id="237561"/>
    <lineage>
        <taxon>Eukaryota</taxon>
        <taxon>Fungi</taxon>
        <taxon>Dikarya</taxon>
        <taxon>Ascomycota</taxon>
        <taxon>Saccharomycotina</taxon>
        <taxon>Pichiomycetes</taxon>
        <taxon>Debaryomycetaceae</taxon>
        <taxon>Candida/Lodderomyces clade</taxon>
        <taxon>Candida</taxon>
    </lineage>
</organism>
<dbReference type="InterPro" id="IPR047122">
    <property type="entry name" value="Trans-enoyl_RdTase-like"/>
</dbReference>
<dbReference type="Pfam" id="PF08240">
    <property type="entry name" value="ADH_N"/>
    <property type="match status" value="1"/>
</dbReference>
<dbReference type="STRING" id="237561.A0A1D8PSE7"/>
<dbReference type="AlphaFoldDB" id="A0A1D8PSE7"/>
<evidence type="ECO:0000313" key="2">
    <source>
        <dbReference type="CGD" id="CAL0000187722"/>
    </source>
</evidence>
<dbReference type="SUPFAM" id="SSF51735">
    <property type="entry name" value="NAD(P)-binding Rossmann-fold domains"/>
    <property type="match status" value="1"/>
</dbReference>
<evidence type="ECO:0000313" key="4">
    <source>
        <dbReference type="Proteomes" id="UP000000559"/>
    </source>
</evidence>
<dbReference type="InterPro" id="IPR020843">
    <property type="entry name" value="ER"/>
</dbReference>
<dbReference type="InterPro" id="IPR036291">
    <property type="entry name" value="NAD(P)-bd_dom_sf"/>
</dbReference>
<gene>
    <name evidence="2 3" type="primary">IFR2</name>
    <name evidence="3" type="ordered locus">CAALFM_CR03280WA</name>
    <name evidence="2" type="ordered locus">orf19.9932</name>
</gene>
<dbReference type="Gene3D" id="3.40.50.720">
    <property type="entry name" value="NAD(P)-binding Rossmann-like Domain"/>
    <property type="match status" value="1"/>
</dbReference>
<dbReference type="SMART" id="SM00829">
    <property type="entry name" value="PKS_ER"/>
    <property type="match status" value="1"/>
</dbReference>
<protein>
    <submittedName>
        <fullName evidence="3">Ifr2p</fullName>
    </submittedName>
</protein>
<dbReference type="FunFam" id="3.40.50.720:FF:001398">
    <property type="entry name" value="Zinc-binding oxidoreductase, putative"/>
    <property type="match status" value="1"/>
</dbReference>
<dbReference type="GO" id="GO:0016651">
    <property type="term" value="F:oxidoreductase activity, acting on NAD(P)H"/>
    <property type="evidence" value="ECO:0007669"/>
    <property type="project" value="InterPro"/>
</dbReference>
<evidence type="ECO:0000313" key="3">
    <source>
        <dbReference type="EMBL" id="AOW31066.1"/>
    </source>
</evidence>
<feature type="domain" description="Enoyl reductase (ER)" evidence="1">
    <location>
        <begin position="8"/>
        <end position="334"/>
    </location>
</feature>
<dbReference type="EMBL" id="CP017630">
    <property type="protein sequence ID" value="AOW31066.1"/>
    <property type="molecule type" value="Genomic_DNA"/>
</dbReference>
<dbReference type="PANTHER" id="PTHR45348:SF2">
    <property type="entry name" value="ZINC-TYPE ALCOHOL DEHYDROGENASE-LIKE PROTEIN C2E1P3.01"/>
    <property type="match status" value="1"/>
</dbReference>
<reference evidence="3 4" key="3">
    <citation type="journal article" date="2013" name="Genome Biol.">
        <title>Assembly of a phased diploid Candida albicans genome facilitates allele-specific measurements and provides a simple model for repeat and indel structure.</title>
        <authorList>
            <person name="Muzzey D."/>
            <person name="Schwartz K."/>
            <person name="Weissman J.S."/>
            <person name="Sherlock G."/>
        </authorList>
    </citation>
    <scope>NUCLEOTIDE SEQUENCE [LARGE SCALE GENOMIC DNA]</scope>
    <source>
        <strain evidence="4">SC5314 / ATCC MYA-2876</strain>
    </source>
</reference>
<dbReference type="VEuPathDB" id="FungiDB:CR_03280W_A"/>
<dbReference type="SUPFAM" id="SSF50129">
    <property type="entry name" value="GroES-like"/>
    <property type="match status" value="1"/>
</dbReference>
<dbReference type="OrthoDB" id="9992527at2759"/>
<dbReference type="InterPro" id="IPR013149">
    <property type="entry name" value="ADH-like_C"/>
</dbReference>
<dbReference type="Gene3D" id="3.90.180.10">
    <property type="entry name" value="Medium-chain alcohol dehydrogenases, catalytic domain"/>
    <property type="match status" value="1"/>
</dbReference>
<dbReference type="SMR" id="A0A1D8PSE7"/>
<accession>A0A1D8PSE7</accession>